<dbReference type="Proteomes" id="UP001589688">
    <property type="component" value="Unassembled WGS sequence"/>
</dbReference>
<evidence type="ECO:0000313" key="1">
    <source>
        <dbReference type="EMBL" id="MFB9897434.1"/>
    </source>
</evidence>
<dbReference type="EMBL" id="JBHLZF010000002">
    <property type="protein sequence ID" value="MFB9897434.1"/>
    <property type="molecule type" value="Genomic_DNA"/>
</dbReference>
<organism evidence="1 2">
    <name type="scientific">Hallella seregens ATCC 51272</name>
    <dbReference type="NCBI Taxonomy" id="1336250"/>
    <lineage>
        <taxon>Bacteria</taxon>
        <taxon>Pseudomonadati</taxon>
        <taxon>Bacteroidota</taxon>
        <taxon>Bacteroidia</taxon>
        <taxon>Bacteroidales</taxon>
        <taxon>Prevotellaceae</taxon>
        <taxon>Hallella</taxon>
    </lineage>
</organism>
<protein>
    <submittedName>
        <fullName evidence="1">Uncharacterized protein</fullName>
    </submittedName>
</protein>
<reference evidence="1 2" key="1">
    <citation type="submission" date="2024-09" db="EMBL/GenBank/DDBJ databases">
        <authorList>
            <person name="Sun Q."/>
            <person name="Mori K."/>
        </authorList>
    </citation>
    <scope>NUCLEOTIDE SEQUENCE [LARGE SCALE GENOMIC DNA]</scope>
    <source>
        <strain evidence="1 2">ATCC 51272</strain>
    </source>
</reference>
<sequence length="150" mass="17600">MNRFNFHFAKGLSERLWWNIFPRGWKRSRWIFFAFQGVGSAADGFFSLSKGLEVQPMDFFRFSRGWKCSWWHFLAFQGVGSAFFLFFRPSKPLDGQGTGFFESGESLQDSSPCHDTPCIGRWNFARSNLHFPIFCLYLQHESINKKEAEQ</sequence>
<evidence type="ECO:0000313" key="2">
    <source>
        <dbReference type="Proteomes" id="UP001589688"/>
    </source>
</evidence>
<dbReference type="RefSeq" id="WP_390183031.1">
    <property type="nucleotide sequence ID" value="NZ_JBHLZF010000002.1"/>
</dbReference>
<gene>
    <name evidence="1" type="ORF">ACFFK8_06390</name>
</gene>
<proteinExistence type="predicted"/>
<name>A0ABV5ZJ93_9BACT</name>
<keyword evidence="2" id="KW-1185">Reference proteome</keyword>
<accession>A0ABV5ZJ93</accession>
<comment type="caution">
    <text evidence="1">The sequence shown here is derived from an EMBL/GenBank/DDBJ whole genome shotgun (WGS) entry which is preliminary data.</text>
</comment>